<dbReference type="AlphaFoldDB" id="A0AB39V9J3"/>
<reference evidence="1" key="1">
    <citation type="submission" date="2024-07" db="EMBL/GenBank/DDBJ databases">
        <authorList>
            <person name="Li X.-J."/>
            <person name="Wang X."/>
        </authorList>
    </citation>
    <scope>NUCLEOTIDE SEQUENCE</scope>
    <source>
        <strain evidence="1">HSP-342</strain>
    </source>
</reference>
<evidence type="ECO:0000313" key="1">
    <source>
        <dbReference type="EMBL" id="XDU64037.1"/>
    </source>
</evidence>
<dbReference type="KEGG" id="lmes:AB8B23_08855"/>
<dbReference type="EMBL" id="CP165646">
    <property type="protein sequence ID" value="XDU64037.1"/>
    <property type="molecule type" value="Genomic_DNA"/>
</dbReference>
<sequence>MKNNKYLRFLNQNYNFIDINTVSEVTKEQLEKLYIEIENIFVVLVLIEKNCKNEIKIDFIEVITNHLMGLLLNIPNNFYPSINFCFRGVIEGSIKFIYQNKIEKDQNYENISKIGYRNLKEKLKKQIKEEYLNTLYSLYSEYSDDLHIKNKNKIDISDSINEIVKKLDYNYEKLIKDLRLLFESFMKFLNIEFKVNENNFPLEDRKYLKKKLSNSKYKKVMNIKY</sequence>
<dbReference type="RefSeq" id="WP_369712437.1">
    <property type="nucleotide sequence ID" value="NZ_CP165646.1"/>
</dbReference>
<name>A0AB39V9J3_9FUSO</name>
<proteinExistence type="predicted"/>
<accession>A0AB39V9J3</accession>
<gene>
    <name evidence="1" type="ORF">AB8B23_08855</name>
</gene>
<organism evidence="1">
    <name type="scientific">Leptotrichia mesophila</name>
    <dbReference type="NCBI Taxonomy" id="3239303"/>
    <lineage>
        <taxon>Bacteria</taxon>
        <taxon>Fusobacteriati</taxon>
        <taxon>Fusobacteriota</taxon>
        <taxon>Fusobacteriia</taxon>
        <taxon>Fusobacteriales</taxon>
        <taxon>Leptotrichiaceae</taxon>
        <taxon>Leptotrichia</taxon>
    </lineage>
</organism>
<protein>
    <submittedName>
        <fullName evidence="1">Uncharacterized protein</fullName>
    </submittedName>
</protein>